<comment type="caution">
    <text evidence="2">The sequence shown here is derived from an EMBL/GenBank/DDBJ whole genome shotgun (WGS) entry which is preliminary data.</text>
</comment>
<evidence type="ECO:0000256" key="1">
    <source>
        <dbReference type="SAM" id="MobiDB-lite"/>
    </source>
</evidence>
<protein>
    <submittedName>
        <fullName evidence="2">Uncharacterized protein</fullName>
    </submittedName>
</protein>
<reference evidence="2" key="1">
    <citation type="journal article" date="2015" name="Nature">
        <title>Complex archaea that bridge the gap between prokaryotes and eukaryotes.</title>
        <authorList>
            <person name="Spang A."/>
            <person name="Saw J.H."/>
            <person name="Jorgensen S.L."/>
            <person name="Zaremba-Niedzwiedzka K."/>
            <person name="Martijn J."/>
            <person name="Lind A.E."/>
            <person name="van Eijk R."/>
            <person name="Schleper C."/>
            <person name="Guy L."/>
            <person name="Ettema T.J."/>
        </authorList>
    </citation>
    <scope>NUCLEOTIDE SEQUENCE</scope>
</reference>
<evidence type="ECO:0000313" key="2">
    <source>
        <dbReference type="EMBL" id="KKK87991.1"/>
    </source>
</evidence>
<dbReference type="EMBL" id="LAZR01050157">
    <property type="protein sequence ID" value="KKK87991.1"/>
    <property type="molecule type" value="Genomic_DNA"/>
</dbReference>
<gene>
    <name evidence="2" type="ORF">LCGC14_2747700</name>
</gene>
<proteinExistence type="predicted"/>
<dbReference type="AlphaFoldDB" id="A0A0F9BUB9"/>
<accession>A0A0F9BUB9</accession>
<name>A0A0F9BUB9_9ZZZZ</name>
<organism evidence="2">
    <name type="scientific">marine sediment metagenome</name>
    <dbReference type="NCBI Taxonomy" id="412755"/>
    <lineage>
        <taxon>unclassified sequences</taxon>
        <taxon>metagenomes</taxon>
        <taxon>ecological metagenomes</taxon>
    </lineage>
</organism>
<feature type="region of interest" description="Disordered" evidence="1">
    <location>
        <begin position="20"/>
        <end position="58"/>
    </location>
</feature>
<sequence>MGPSFLRRASYGALAALISPIGGQGGRRKGGQCDRTHQGLPPRSPADGLESYQPLEGS</sequence>